<name>A0A4R2J7J0_9PSEU</name>
<evidence type="ECO:0000259" key="3">
    <source>
        <dbReference type="PROSITE" id="PS50977"/>
    </source>
</evidence>
<dbReference type="PANTHER" id="PTHR30055">
    <property type="entry name" value="HTH-TYPE TRANSCRIPTIONAL REGULATOR RUTR"/>
    <property type="match status" value="1"/>
</dbReference>
<comment type="caution">
    <text evidence="4">The sequence shown here is derived from an EMBL/GenBank/DDBJ whole genome shotgun (WGS) entry which is preliminary data.</text>
</comment>
<keyword evidence="1 2" id="KW-0238">DNA-binding</keyword>
<reference evidence="4 5" key="1">
    <citation type="submission" date="2019-03" db="EMBL/GenBank/DDBJ databases">
        <title>Genomic Encyclopedia of Type Strains, Phase IV (KMG-IV): sequencing the most valuable type-strain genomes for metagenomic binning, comparative biology and taxonomic classification.</title>
        <authorList>
            <person name="Goeker M."/>
        </authorList>
    </citation>
    <scope>NUCLEOTIDE SEQUENCE [LARGE SCALE GENOMIC DNA]</scope>
    <source>
        <strain evidence="4 5">DSM 45934</strain>
    </source>
</reference>
<feature type="domain" description="HTH tetR-type" evidence="3">
    <location>
        <begin position="19"/>
        <end position="79"/>
    </location>
</feature>
<dbReference type="GO" id="GO:0000976">
    <property type="term" value="F:transcription cis-regulatory region binding"/>
    <property type="evidence" value="ECO:0007669"/>
    <property type="project" value="TreeGrafter"/>
</dbReference>
<dbReference type="InterPro" id="IPR009057">
    <property type="entry name" value="Homeodomain-like_sf"/>
</dbReference>
<dbReference type="RefSeq" id="WP_132122843.1">
    <property type="nucleotide sequence ID" value="NZ_SLWS01000008.1"/>
</dbReference>
<dbReference type="Gene3D" id="1.10.357.10">
    <property type="entry name" value="Tetracycline Repressor, domain 2"/>
    <property type="match status" value="1"/>
</dbReference>
<dbReference type="Pfam" id="PF18556">
    <property type="entry name" value="TetR_C_35"/>
    <property type="match status" value="1"/>
</dbReference>
<evidence type="ECO:0000313" key="5">
    <source>
        <dbReference type="Proteomes" id="UP000295680"/>
    </source>
</evidence>
<dbReference type="GO" id="GO:0003700">
    <property type="term" value="F:DNA-binding transcription factor activity"/>
    <property type="evidence" value="ECO:0007669"/>
    <property type="project" value="TreeGrafter"/>
</dbReference>
<dbReference type="OrthoDB" id="6077212at2"/>
<keyword evidence="5" id="KW-1185">Reference proteome</keyword>
<dbReference type="SUPFAM" id="SSF46689">
    <property type="entry name" value="Homeodomain-like"/>
    <property type="match status" value="1"/>
</dbReference>
<proteinExistence type="predicted"/>
<dbReference type="PANTHER" id="PTHR30055:SF153">
    <property type="entry name" value="HTH-TYPE TRANSCRIPTIONAL REPRESSOR RV3405C"/>
    <property type="match status" value="1"/>
</dbReference>
<organism evidence="4 5">
    <name type="scientific">Actinocrispum wychmicini</name>
    <dbReference type="NCBI Taxonomy" id="1213861"/>
    <lineage>
        <taxon>Bacteria</taxon>
        <taxon>Bacillati</taxon>
        <taxon>Actinomycetota</taxon>
        <taxon>Actinomycetes</taxon>
        <taxon>Pseudonocardiales</taxon>
        <taxon>Pseudonocardiaceae</taxon>
        <taxon>Actinocrispum</taxon>
    </lineage>
</organism>
<dbReference type="InterPro" id="IPR040611">
    <property type="entry name" value="AlkX_C"/>
</dbReference>
<dbReference type="InterPro" id="IPR001647">
    <property type="entry name" value="HTH_TetR"/>
</dbReference>
<dbReference type="Pfam" id="PF00440">
    <property type="entry name" value="TetR_N"/>
    <property type="match status" value="1"/>
</dbReference>
<evidence type="ECO:0000256" key="2">
    <source>
        <dbReference type="PROSITE-ProRule" id="PRU00335"/>
    </source>
</evidence>
<gene>
    <name evidence="4" type="ORF">EV192_108371</name>
</gene>
<protein>
    <submittedName>
        <fullName evidence="4">TetR family transcriptional regulator</fullName>
    </submittedName>
</protein>
<dbReference type="AlphaFoldDB" id="A0A4R2J7J0"/>
<sequence length="211" mass="23739">MRAGRDFLQRAMDTDVPADENTDRILGAALEQAEDFGLRRFTIDDVARRVGLSRVTIYRYFAKKDQLLNALIMRELRRFLTKADAVIAAQPTPEAKLVEGLTFCVTFLRGHRLLTRLLRTEPEFLLPYLTVKAGDFLAAARNWIAGHIRAEVVAGRVALPDEDIDAAAELLARNVLSLVLTPETVLPLDSPEGRQRLVDLYFVPIVRAMRP</sequence>
<evidence type="ECO:0000313" key="4">
    <source>
        <dbReference type="EMBL" id="TCO55083.1"/>
    </source>
</evidence>
<dbReference type="InterPro" id="IPR050109">
    <property type="entry name" value="HTH-type_TetR-like_transc_reg"/>
</dbReference>
<feature type="DNA-binding region" description="H-T-H motif" evidence="2">
    <location>
        <begin position="42"/>
        <end position="61"/>
    </location>
</feature>
<dbReference type="PROSITE" id="PS50977">
    <property type="entry name" value="HTH_TETR_2"/>
    <property type="match status" value="1"/>
</dbReference>
<dbReference type="PRINTS" id="PR00455">
    <property type="entry name" value="HTHTETR"/>
</dbReference>
<accession>A0A4R2J7J0</accession>
<dbReference type="Proteomes" id="UP000295680">
    <property type="component" value="Unassembled WGS sequence"/>
</dbReference>
<dbReference type="EMBL" id="SLWS01000008">
    <property type="protein sequence ID" value="TCO55083.1"/>
    <property type="molecule type" value="Genomic_DNA"/>
</dbReference>
<evidence type="ECO:0000256" key="1">
    <source>
        <dbReference type="ARBA" id="ARBA00023125"/>
    </source>
</evidence>